<feature type="compositionally biased region" description="Basic residues" evidence="1">
    <location>
        <begin position="126"/>
        <end position="136"/>
    </location>
</feature>
<organism evidence="3">
    <name type="scientific">mine drainage metagenome</name>
    <dbReference type="NCBI Taxonomy" id="410659"/>
    <lineage>
        <taxon>unclassified sequences</taxon>
        <taxon>metagenomes</taxon>
        <taxon>ecological metagenomes</taxon>
    </lineage>
</organism>
<comment type="caution">
    <text evidence="3">The sequence shown here is derived from an EMBL/GenBank/DDBJ whole genome shotgun (WGS) entry which is preliminary data.</text>
</comment>
<reference evidence="3" key="2">
    <citation type="journal article" date="2014" name="ISME J.">
        <title>Microbial stratification in low pH oxic and suboxic macroscopic growths along an acid mine drainage.</title>
        <authorList>
            <person name="Mendez-Garcia C."/>
            <person name="Mesa V."/>
            <person name="Sprenger R.R."/>
            <person name="Richter M."/>
            <person name="Diez M.S."/>
            <person name="Solano J."/>
            <person name="Bargiela R."/>
            <person name="Golyshina O.V."/>
            <person name="Manteca A."/>
            <person name="Ramos J.L."/>
            <person name="Gallego J.R."/>
            <person name="Llorente I."/>
            <person name="Martins Dos Santos V.A."/>
            <person name="Jensen O.N."/>
            <person name="Pelaez A.I."/>
            <person name="Sanchez J."/>
            <person name="Ferrer M."/>
        </authorList>
    </citation>
    <scope>NUCLEOTIDE SEQUENCE</scope>
</reference>
<feature type="domain" description="Transcription regulator AsnC/Lrp ligand binding" evidence="2">
    <location>
        <begin position="7"/>
        <end position="62"/>
    </location>
</feature>
<dbReference type="Gene3D" id="3.30.70.920">
    <property type="match status" value="1"/>
</dbReference>
<reference evidence="3" key="1">
    <citation type="submission" date="2013-08" db="EMBL/GenBank/DDBJ databases">
        <authorList>
            <person name="Mendez C."/>
            <person name="Richter M."/>
            <person name="Ferrer M."/>
            <person name="Sanchez J."/>
        </authorList>
    </citation>
    <scope>NUCLEOTIDE SEQUENCE</scope>
</reference>
<proteinExistence type="predicted"/>
<accession>T1CKB0</accession>
<dbReference type="SUPFAM" id="SSF54909">
    <property type="entry name" value="Dimeric alpha+beta barrel"/>
    <property type="match status" value="1"/>
</dbReference>
<dbReference type="InterPro" id="IPR019887">
    <property type="entry name" value="Tscrpt_reg_AsnC/Lrp_C"/>
</dbReference>
<dbReference type="Pfam" id="PF01037">
    <property type="entry name" value="AsnC_trans_reg"/>
    <property type="match status" value="1"/>
</dbReference>
<evidence type="ECO:0000259" key="2">
    <source>
        <dbReference type="Pfam" id="PF01037"/>
    </source>
</evidence>
<name>T1CKB0_9ZZZZ</name>
<evidence type="ECO:0000256" key="1">
    <source>
        <dbReference type="SAM" id="MobiDB-lite"/>
    </source>
</evidence>
<sequence>METVFLLIETEVGQLESVLDRIRPIPGVVEIQAVTGPFDLIVKVQATHLNQALDTVVHKIRGCRGSSRPRPSSRSWPASPNGEPWRTARRPRGRAVLRDVKVFGRDPGWPSLRRPTSAVPAPGRTVRARSLRRPRGGRQPADD</sequence>
<dbReference type="AlphaFoldDB" id="T1CKB0"/>
<dbReference type="EMBL" id="AUZZ01000489">
    <property type="protein sequence ID" value="EQD67864.1"/>
    <property type="molecule type" value="Genomic_DNA"/>
</dbReference>
<feature type="region of interest" description="Disordered" evidence="1">
    <location>
        <begin position="63"/>
        <end position="91"/>
    </location>
</feature>
<feature type="compositionally biased region" description="Low complexity" evidence="1">
    <location>
        <begin position="64"/>
        <end position="80"/>
    </location>
</feature>
<feature type="region of interest" description="Disordered" evidence="1">
    <location>
        <begin position="104"/>
        <end position="143"/>
    </location>
</feature>
<gene>
    <name evidence="3" type="ORF">B2A_00628</name>
</gene>
<protein>
    <submittedName>
        <fullName evidence="3">Protein containing Transcription regulator, AsnC-type</fullName>
    </submittedName>
</protein>
<dbReference type="InterPro" id="IPR011008">
    <property type="entry name" value="Dimeric_a/b-barrel"/>
</dbReference>
<evidence type="ECO:0000313" key="3">
    <source>
        <dbReference type="EMBL" id="EQD67864.1"/>
    </source>
</evidence>